<proteinExistence type="predicted"/>
<keyword evidence="2" id="KW-1185">Reference proteome</keyword>
<comment type="caution">
    <text evidence="1">The sequence shown here is derived from an EMBL/GenBank/DDBJ whole genome shotgun (WGS) entry which is preliminary data.</text>
</comment>
<dbReference type="EMBL" id="JANJYJ010000006">
    <property type="protein sequence ID" value="KAK3204837.1"/>
    <property type="molecule type" value="Genomic_DNA"/>
</dbReference>
<reference evidence="1" key="1">
    <citation type="journal article" date="2023" name="Plant J.">
        <title>Genome sequences and population genomics provide insights into the demographic history, inbreeding, and mutation load of two 'living fossil' tree species of Dipteronia.</title>
        <authorList>
            <person name="Feng Y."/>
            <person name="Comes H.P."/>
            <person name="Chen J."/>
            <person name="Zhu S."/>
            <person name="Lu R."/>
            <person name="Zhang X."/>
            <person name="Li P."/>
            <person name="Qiu J."/>
            <person name="Olsen K.M."/>
            <person name="Qiu Y."/>
        </authorList>
    </citation>
    <scope>NUCLEOTIDE SEQUENCE</scope>
    <source>
        <strain evidence="1">NBL</strain>
    </source>
</reference>
<gene>
    <name evidence="1" type="ORF">Dsin_018883</name>
</gene>
<organism evidence="1 2">
    <name type="scientific">Dipteronia sinensis</name>
    <dbReference type="NCBI Taxonomy" id="43782"/>
    <lineage>
        <taxon>Eukaryota</taxon>
        <taxon>Viridiplantae</taxon>
        <taxon>Streptophyta</taxon>
        <taxon>Embryophyta</taxon>
        <taxon>Tracheophyta</taxon>
        <taxon>Spermatophyta</taxon>
        <taxon>Magnoliopsida</taxon>
        <taxon>eudicotyledons</taxon>
        <taxon>Gunneridae</taxon>
        <taxon>Pentapetalae</taxon>
        <taxon>rosids</taxon>
        <taxon>malvids</taxon>
        <taxon>Sapindales</taxon>
        <taxon>Sapindaceae</taxon>
        <taxon>Hippocastanoideae</taxon>
        <taxon>Acereae</taxon>
        <taxon>Dipteronia</taxon>
    </lineage>
</organism>
<dbReference type="Proteomes" id="UP001281410">
    <property type="component" value="Unassembled WGS sequence"/>
</dbReference>
<dbReference type="AlphaFoldDB" id="A0AAE0E1Z6"/>
<accession>A0AAE0E1Z6</accession>
<evidence type="ECO:0000313" key="1">
    <source>
        <dbReference type="EMBL" id="KAK3204837.1"/>
    </source>
</evidence>
<evidence type="ECO:0000313" key="2">
    <source>
        <dbReference type="Proteomes" id="UP001281410"/>
    </source>
</evidence>
<protein>
    <submittedName>
        <fullName evidence="1">Uncharacterized protein</fullName>
    </submittedName>
</protein>
<name>A0AAE0E1Z6_9ROSI</name>
<sequence length="120" mass="13181">MKVSVNNLLFISNAKTKSNAFANPRRSITSALSSHVLNTSFVLQYSDSSDEDSTGYNSSPTYSSYQAVSTEFASGPQVPIQILLEKFSKPIDVIAYFDTGSHTTMMNPNILPPDSWKPHT</sequence>